<sequence>MDRPNTSSEGSLFELVARGQKDKYFMSSEQTASVPFSYNMTTWPATLDETRLTHPLNMVDFGRTVEWEMDAFGDVLVAVSFRIELPTWLPIAVEPLNSKTVIADASGVRYGYTRGIGAFLFEKIQFYQDQVLLQEFSGDFLYAWTHLQGTLNQEALSLKEFGSHSGSALDIQRNATPGKLVLRLPLIGCSHADDGGLPFVALPGQKYRIRVQIRRLEDLVEASDGSIKPAPWNRKDLTWAGSNGVKTSFIPFTRELIGKPLISLETTQRYVRQDVQELLKTTANQIPFLRPFENTLSIDSADYIAVEKGVSSYITKRIDGRHPAEGILIMFQSDYYIERNQLWNLVNPMNDGAYYNTMKLIVAGKDRESEWGPTIWQNVSPYTKSEKSPGIPISWISFTYGPSYGYRAPERRKPSGTLNFTSADRPTLWLNLTDTLAASTGKKRVTFRAITVGWGLYDIKDKRGTLVFGN</sequence>
<evidence type="ECO:0008006" key="2">
    <source>
        <dbReference type="Google" id="ProtNLM"/>
    </source>
</evidence>
<dbReference type="Gene3D" id="2.70.9.10">
    <property type="entry name" value="Adenovirus Type 2 Hexon, domain 4"/>
    <property type="match status" value="1"/>
</dbReference>
<proteinExistence type="predicted"/>
<dbReference type="Gene3D" id="2.70.9.20">
    <property type="entry name" value="Major capsid protein Vp54"/>
    <property type="match status" value="1"/>
</dbReference>
<reference evidence="1" key="1">
    <citation type="journal article" date="2020" name="Nature">
        <title>Giant virus diversity and host interactions through global metagenomics.</title>
        <authorList>
            <person name="Schulz F."/>
            <person name="Roux S."/>
            <person name="Paez-Espino D."/>
            <person name="Jungbluth S."/>
            <person name="Walsh D.A."/>
            <person name="Denef V.J."/>
            <person name="McMahon K.D."/>
            <person name="Konstantinidis K.T."/>
            <person name="Eloe-Fadrosh E.A."/>
            <person name="Kyrpides N.C."/>
            <person name="Woyke T."/>
        </authorList>
    </citation>
    <scope>NUCLEOTIDE SEQUENCE</scope>
    <source>
        <strain evidence="1">GVMAG-S-1101171-110</strain>
    </source>
</reference>
<protein>
    <recommendedName>
        <fullName evidence="2">Major capsid protein N-terminal domain-containing protein</fullName>
    </recommendedName>
</protein>
<organism evidence="1">
    <name type="scientific">viral metagenome</name>
    <dbReference type="NCBI Taxonomy" id="1070528"/>
    <lineage>
        <taxon>unclassified sequences</taxon>
        <taxon>metagenomes</taxon>
        <taxon>organismal metagenomes</taxon>
    </lineage>
</organism>
<accession>A0A6C0K8N6</accession>
<dbReference type="SUPFAM" id="SSF49749">
    <property type="entry name" value="Group II dsDNA viruses VP"/>
    <property type="match status" value="2"/>
</dbReference>
<dbReference type="InterPro" id="IPR038519">
    <property type="entry name" value="MCP_C_sf"/>
</dbReference>
<evidence type="ECO:0000313" key="1">
    <source>
        <dbReference type="EMBL" id="QHU12504.1"/>
    </source>
</evidence>
<dbReference type="InterPro" id="IPR016112">
    <property type="entry name" value="VP_dsDNA_II"/>
</dbReference>
<dbReference type="EMBL" id="MN740801">
    <property type="protein sequence ID" value="QHU12504.1"/>
    <property type="molecule type" value="Genomic_DNA"/>
</dbReference>
<dbReference type="AlphaFoldDB" id="A0A6C0K8N6"/>
<name>A0A6C0K8N6_9ZZZZ</name>